<dbReference type="PROSITE" id="PS00622">
    <property type="entry name" value="HTH_LUXR_1"/>
    <property type="match status" value="1"/>
</dbReference>
<feature type="domain" description="HTH luxR-type" evidence="4">
    <location>
        <begin position="4"/>
        <end position="69"/>
    </location>
</feature>
<dbReference type="PANTHER" id="PTHR44688:SF16">
    <property type="entry name" value="DNA-BINDING TRANSCRIPTIONAL ACTIVATOR DEVR_DOSR"/>
    <property type="match status" value="1"/>
</dbReference>
<dbReference type="Proteomes" id="UP000050867">
    <property type="component" value="Unassembled WGS sequence"/>
</dbReference>
<sequence>MSTVTDPTATVTSQELSVLRLLADGLSVDAVGRRLNLSERTVRRRTKAVCDRLGMRTAVQAIVWAAHRGLL</sequence>
<name>A0A0T6LQX2_WENVI</name>
<dbReference type="Gene3D" id="1.10.10.10">
    <property type="entry name" value="Winged helix-like DNA-binding domain superfamily/Winged helix DNA-binding domain"/>
    <property type="match status" value="1"/>
</dbReference>
<dbReference type="STRING" id="76728.AQ490_25275"/>
<proteinExistence type="predicted"/>
<evidence type="ECO:0000313" key="6">
    <source>
        <dbReference type="Proteomes" id="UP000050867"/>
    </source>
</evidence>
<keyword evidence="1" id="KW-0805">Transcription regulation</keyword>
<evidence type="ECO:0000259" key="4">
    <source>
        <dbReference type="PROSITE" id="PS50043"/>
    </source>
</evidence>
<dbReference type="InterPro" id="IPR000792">
    <property type="entry name" value="Tscrpt_reg_LuxR_C"/>
</dbReference>
<dbReference type="SUPFAM" id="SSF46894">
    <property type="entry name" value="C-terminal effector domain of the bipartite response regulators"/>
    <property type="match status" value="1"/>
</dbReference>
<dbReference type="GO" id="GO:0006355">
    <property type="term" value="P:regulation of DNA-templated transcription"/>
    <property type="evidence" value="ECO:0007669"/>
    <property type="project" value="InterPro"/>
</dbReference>
<comment type="caution">
    <text evidence="5">The sequence shown here is derived from an EMBL/GenBank/DDBJ whole genome shotgun (WGS) entry which is preliminary data.</text>
</comment>
<dbReference type="PANTHER" id="PTHR44688">
    <property type="entry name" value="DNA-BINDING TRANSCRIPTIONAL ACTIVATOR DEVR_DOSR"/>
    <property type="match status" value="1"/>
</dbReference>
<dbReference type="PRINTS" id="PR00038">
    <property type="entry name" value="HTHLUXR"/>
</dbReference>
<accession>A0A0T6LQX2</accession>
<gene>
    <name evidence="5" type="ORF">AQ490_25275</name>
</gene>
<evidence type="ECO:0000256" key="3">
    <source>
        <dbReference type="ARBA" id="ARBA00023163"/>
    </source>
</evidence>
<dbReference type="InterPro" id="IPR036388">
    <property type="entry name" value="WH-like_DNA-bd_sf"/>
</dbReference>
<protein>
    <submittedName>
        <fullName evidence="5">LuxR family transcriptional regulator</fullName>
    </submittedName>
</protein>
<dbReference type="eggNOG" id="COG2197">
    <property type="taxonomic scope" value="Bacteria"/>
</dbReference>
<evidence type="ECO:0000313" key="5">
    <source>
        <dbReference type="EMBL" id="KRV48329.1"/>
    </source>
</evidence>
<organism evidence="5 6">
    <name type="scientific">Wenjunlia vitaminophila</name>
    <name type="common">Streptomyces vitaminophilus</name>
    <dbReference type="NCBI Taxonomy" id="76728"/>
    <lineage>
        <taxon>Bacteria</taxon>
        <taxon>Bacillati</taxon>
        <taxon>Actinomycetota</taxon>
        <taxon>Actinomycetes</taxon>
        <taxon>Kitasatosporales</taxon>
        <taxon>Streptomycetaceae</taxon>
        <taxon>Wenjunlia</taxon>
    </lineage>
</organism>
<dbReference type="GO" id="GO:0003677">
    <property type="term" value="F:DNA binding"/>
    <property type="evidence" value="ECO:0007669"/>
    <property type="project" value="UniProtKB-KW"/>
</dbReference>
<dbReference type="CDD" id="cd06170">
    <property type="entry name" value="LuxR_C_like"/>
    <property type="match status" value="1"/>
</dbReference>
<dbReference type="PROSITE" id="PS50043">
    <property type="entry name" value="HTH_LUXR_2"/>
    <property type="match status" value="1"/>
</dbReference>
<reference evidence="5 6" key="1">
    <citation type="submission" date="2015-10" db="EMBL/GenBank/DDBJ databases">
        <title>Draft genome sequence of pyrrolomycin-producing Streptomyces vitaminophilus.</title>
        <authorList>
            <person name="Graham D.E."/>
            <person name="Mahan K.M."/>
            <person name="Klingeman D.M."/>
            <person name="Hettich R.L."/>
            <person name="Parry R.J."/>
        </authorList>
    </citation>
    <scope>NUCLEOTIDE SEQUENCE [LARGE SCALE GENOMIC DNA]</scope>
    <source>
        <strain evidence="5 6">ATCC 31673</strain>
    </source>
</reference>
<dbReference type="Pfam" id="PF00196">
    <property type="entry name" value="GerE"/>
    <property type="match status" value="1"/>
</dbReference>
<dbReference type="SMART" id="SM00421">
    <property type="entry name" value="HTH_LUXR"/>
    <property type="match status" value="1"/>
</dbReference>
<keyword evidence="3" id="KW-0804">Transcription</keyword>
<keyword evidence="2" id="KW-0238">DNA-binding</keyword>
<evidence type="ECO:0000256" key="1">
    <source>
        <dbReference type="ARBA" id="ARBA00023015"/>
    </source>
</evidence>
<evidence type="ECO:0000256" key="2">
    <source>
        <dbReference type="ARBA" id="ARBA00023125"/>
    </source>
</evidence>
<dbReference type="EMBL" id="LLZU01000025">
    <property type="protein sequence ID" value="KRV48329.1"/>
    <property type="molecule type" value="Genomic_DNA"/>
</dbReference>
<keyword evidence="6" id="KW-1185">Reference proteome</keyword>
<dbReference type="InterPro" id="IPR016032">
    <property type="entry name" value="Sig_transdc_resp-reg_C-effctor"/>
</dbReference>
<dbReference type="RefSeq" id="WP_051087366.1">
    <property type="nucleotide sequence ID" value="NZ_LLZU01000025.1"/>
</dbReference>
<dbReference type="AlphaFoldDB" id="A0A0T6LQX2"/>